<sequence length="721" mass="76769">MTAVAGAVPAHRMRGPMTARWFARTAAVVLVVWVVAGAGPALAGLSLPWRAFGAGLIVPGAGLVVAVPPLHHPFDTAMVVGHAVIVAAEAAVLGWALRRFRVGVAVAGVVVPVALIIGVLVAPGAVVVTGHIAGFAGVLAASGWAFAFRCIARSDYVTLPVIVLAAATAGAGLAAYHGAMPGPFTWFSWAALGVAVTGAGAAMTRDLIRHRAAVALGAERARYLAERRVAARTNPVPLQRSTTTPPVTEASTDQLALLRHLLRIALRPPGDWSGFDGEGPGPLQQYRYQVNALGWALSMYAYSHTPALRGPVHAAQSMLLDRLRDPAVWRYWYWENLLGNWDFRRRRTDPIDVRQNIMFTGYLNLQLGMFEQATGDTRFRVPGALEFPSPSGFSAAYDHDAINAIVVRNFDSDLCLWPCEPLPIGRSRTRGLVFPYCNAVSVAGVAVADALRGSAAAAEIAPRLRQALETEFTAADGDLVTFLASGLGLTARGFRGPTTTAGIVAFLAPLLPETAWRAWEVLRREWLESGQYLLPGTGGSESPTAADWGSQAATNAEPLAAAMLLAQETDARDWHSSLWRAATDQLRFGDRENPAGARGFMEASVHANGMLGLGSLGRPRALTDMMSRPRPAAWDHGPRIAELPHPDVLVARAVGDGIGLDAVFRAGVAPGRYAVVLDRLRPARPYYAHGATESVIHADAHGAARITIDLHDRTVIELRPA</sequence>
<evidence type="ECO:0000259" key="2">
    <source>
        <dbReference type="Pfam" id="PF18566"/>
    </source>
</evidence>
<dbReference type="Pfam" id="PF18566">
    <property type="entry name" value="Ldi"/>
    <property type="match status" value="1"/>
</dbReference>
<keyword evidence="1" id="KW-1133">Transmembrane helix</keyword>
<dbReference type="GeneID" id="80347205"/>
<name>A0A7G1KNP1_9NOCA</name>
<gene>
    <name evidence="3" type="ORF">NWFMUON74_26560</name>
</gene>
<feature type="transmembrane region" description="Helical" evidence="1">
    <location>
        <begin position="104"/>
        <end position="126"/>
    </location>
</feature>
<dbReference type="Proteomes" id="UP000516173">
    <property type="component" value="Chromosome"/>
</dbReference>
<dbReference type="KEGG" id="nwl:NWFMUON74_26560"/>
<feature type="transmembrane region" description="Helical" evidence="1">
    <location>
        <begin position="159"/>
        <end position="178"/>
    </location>
</feature>
<reference evidence="3 4" key="1">
    <citation type="submission" date="2020-08" db="EMBL/GenBank/DDBJ databases">
        <title>Genome Sequencing of Nocardia wallacei strain FMUON74 and assembly.</title>
        <authorList>
            <person name="Toyokawa M."/>
            <person name="Uesaka K."/>
        </authorList>
    </citation>
    <scope>NUCLEOTIDE SEQUENCE [LARGE SCALE GENOMIC DNA]</scope>
    <source>
        <strain evidence="3 4">FMUON74</strain>
    </source>
</reference>
<organism evidence="3 4">
    <name type="scientific">Nocardia wallacei</name>
    <dbReference type="NCBI Taxonomy" id="480035"/>
    <lineage>
        <taxon>Bacteria</taxon>
        <taxon>Bacillati</taxon>
        <taxon>Actinomycetota</taxon>
        <taxon>Actinomycetes</taxon>
        <taxon>Mycobacteriales</taxon>
        <taxon>Nocardiaceae</taxon>
        <taxon>Nocardia</taxon>
    </lineage>
</organism>
<protein>
    <recommendedName>
        <fullName evidence="2">Linalool dehydratase/isomerase domain-containing protein</fullName>
    </recommendedName>
</protein>
<feature type="transmembrane region" description="Helical" evidence="1">
    <location>
        <begin position="77"/>
        <end position="97"/>
    </location>
</feature>
<keyword evidence="1" id="KW-0472">Membrane</keyword>
<keyword evidence="1" id="KW-0812">Transmembrane</keyword>
<feature type="transmembrane region" description="Helical" evidence="1">
    <location>
        <begin position="132"/>
        <end position="152"/>
    </location>
</feature>
<evidence type="ECO:0000313" key="3">
    <source>
        <dbReference type="EMBL" id="BCK54884.1"/>
    </source>
</evidence>
<dbReference type="RefSeq" id="WP_187688076.1">
    <property type="nucleotide sequence ID" value="NZ_AP023396.1"/>
</dbReference>
<evidence type="ECO:0000256" key="1">
    <source>
        <dbReference type="SAM" id="Phobius"/>
    </source>
</evidence>
<dbReference type="InterPro" id="IPR041411">
    <property type="entry name" value="Ldi"/>
</dbReference>
<accession>A0A7G1KNP1</accession>
<proteinExistence type="predicted"/>
<evidence type="ECO:0000313" key="4">
    <source>
        <dbReference type="Proteomes" id="UP000516173"/>
    </source>
</evidence>
<dbReference type="EMBL" id="AP023396">
    <property type="protein sequence ID" value="BCK54884.1"/>
    <property type="molecule type" value="Genomic_DNA"/>
</dbReference>
<keyword evidence="4" id="KW-1185">Reference proteome</keyword>
<dbReference type="AlphaFoldDB" id="A0A7G1KNP1"/>
<feature type="domain" description="Linalool dehydratase/isomerase" evidence="2">
    <location>
        <begin position="287"/>
        <end position="586"/>
    </location>
</feature>